<evidence type="ECO:0000256" key="6">
    <source>
        <dbReference type="ARBA" id="ARBA00022840"/>
    </source>
</evidence>
<evidence type="ECO:0000313" key="9">
    <source>
        <dbReference type="Proteomes" id="UP000799118"/>
    </source>
</evidence>
<dbReference type="InterPro" id="IPR011009">
    <property type="entry name" value="Kinase-like_dom_sf"/>
</dbReference>
<keyword evidence="2" id="KW-0723">Serine/threonine-protein kinase</keyword>
<keyword evidence="3" id="KW-0808">Transferase</keyword>
<dbReference type="Gene3D" id="1.10.510.10">
    <property type="entry name" value="Transferase(Phosphotransferase) domain 1"/>
    <property type="match status" value="1"/>
</dbReference>
<proteinExistence type="inferred from homology"/>
<keyword evidence="6" id="KW-0067">ATP-binding</keyword>
<sequence>IATGLAYLHGLEPPVVHGDIKGANILIADDARCCLADFGLSQSFNPTHSTTIQGSLRWLAPEFINPTSQLQPVAGSLTSRDIYAFGCTVVELLTGVPPFSQHKMDIHVAIDVLNGVRPTLPVDLMGNEGISKILCPLLDSCWSEQIARRP</sequence>
<evidence type="ECO:0000256" key="4">
    <source>
        <dbReference type="ARBA" id="ARBA00022741"/>
    </source>
</evidence>
<comment type="similarity">
    <text evidence="1">Belongs to the protein kinase superfamily. STE Ser/Thr protein kinase family. MAP kinase kinase kinase subfamily.</text>
</comment>
<dbReference type="SUPFAM" id="SSF56112">
    <property type="entry name" value="Protein kinase-like (PK-like)"/>
    <property type="match status" value="1"/>
</dbReference>
<dbReference type="Proteomes" id="UP000799118">
    <property type="component" value="Unassembled WGS sequence"/>
</dbReference>
<feature type="non-terminal residue" evidence="8">
    <location>
        <position position="150"/>
    </location>
</feature>
<feature type="non-terminal residue" evidence="8">
    <location>
        <position position="1"/>
    </location>
</feature>
<keyword evidence="5 8" id="KW-0418">Kinase</keyword>
<evidence type="ECO:0000256" key="5">
    <source>
        <dbReference type="ARBA" id="ARBA00022777"/>
    </source>
</evidence>
<evidence type="ECO:0000259" key="7">
    <source>
        <dbReference type="PROSITE" id="PS50011"/>
    </source>
</evidence>
<gene>
    <name evidence="8" type="ORF">BT96DRAFT_776981</name>
</gene>
<dbReference type="PANTHER" id="PTHR11584:SF369">
    <property type="entry name" value="MITOGEN-ACTIVATED PROTEIN KINASE KINASE KINASE 19-RELATED"/>
    <property type="match status" value="1"/>
</dbReference>
<dbReference type="PROSITE" id="PS50011">
    <property type="entry name" value="PROTEIN_KINASE_DOM"/>
    <property type="match status" value="1"/>
</dbReference>
<organism evidence="8 9">
    <name type="scientific">Gymnopus androsaceus JB14</name>
    <dbReference type="NCBI Taxonomy" id="1447944"/>
    <lineage>
        <taxon>Eukaryota</taxon>
        <taxon>Fungi</taxon>
        <taxon>Dikarya</taxon>
        <taxon>Basidiomycota</taxon>
        <taxon>Agaricomycotina</taxon>
        <taxon>Agaricomycetes</taxon>
        <taxon>Agaricomycetidae</taxon>
        <taxon>Agaricales</taxon>
        <taxon>Marasmiineae</taxon>
        <taxon>Omphalotaceae</taxon>
        <taxon>Gymnopus</taxon>
    </lineage>
</organism>
<feature type="domain" description="Protein kinase" evidence="7">
    <location>
        <begin position="1"/>
        <end position="150"/>
    </location>
</feature>
<dbReference type="PROSITE" id="PS00108">
    <property type="entry name" value="PROTEIN_KINASE_ST"/>
    <property type="match status" value="1"/>
</dbReference>
<dbReference type="Pfam" id="PF00069">
    <property type="entry name" value="Pkinase"/>
    <property type="match status" value="1"/>
</dbReference>
<keyword evidence="9" id="KW-1185">Reference proteome</keyword>
<dbReference type="AlphaFoldDB" id="A0A6A4IE08"/>
<evidence type="ECO:0000313" key="8">
    <source>
        <dbReference type="EMBL" id="KAE9408796.1"/>
    </source>
</evidence>
<accession>A0A6A4IE08</accession>
<evidence type="ECO:0000256" key="2">
    <source>
        <dbReference type="ARBA" id="ARBA00022527"/>
    </source>
</evidence>
<evidence type="ECO:0000256" key="3">
    <source>
        <dbReference type="ARBA" id="ARBA00022679"/>
    </source>
</evidence>
<dbReference type="InterPro" id="IPR008271">
    <property type="entry name" value="Ser/Thr_kinase_AS"/>
</dbReference>
<reference evidence="8" key="1">
    <citation type="journal article" date="2019" name="Environ. Microbiol.">
        <title>Fungal ecological strategies reflected in gene transcription - a case study of two litter decomposers.</title>
        <authorList>
            <person name="Barbi F."/>
            <person name="Kohler A."/>
            <person name="Barry K."/>
            <person name="Baskaran P."/>
            <person name="Daum C."/>
            <person name="Fauchery L."/>
            <person name="Ihrmark K."/>
            <person name="Kuo A."/>
            <person name="LaButti K."/>
            <person name="Lipzen A."/>
            <person name="Morin E."/>
            <person name="Grigoriev I.V."/>
            <person name="Henrissat B."/>
            <person name="Lindahl B."/>
            <person name="Martin F."/>
        </authorList>
    </citation>
    <scope>NUCLEOTIDE SEQUENCE</scope>
    <source>
        <strain evidence="8">JB14</strain>
    </source>
</reference>
<dbReference type="GO" id="GO:0005524">
    <property type="term" value="F:ATP binding"/>
    <property type="evidence" value="ECO:0007669"/>
    <property type="project" value="UniProtKB-KW"/>
</dbReference>
<evidence type="ECO:0000256" key="1">
    <source>
        <dbReference type="ARBA" id="ARBA00006529"/>
    </source>
</evidence>
<dbReference type="OrthoDB" id="346907at2759"/>
<dbReference type="EMBL" id="ML769390">
    <property type="protein sequence ID" value="KAE9408796.1"/>
    <property type="molecule type" value="Genomic_DNA"/>
</dbReference>
<name>A0A6A4IE08_9AGAR</name>
<protein>
    <submittedName>
        <fullName evidence="8">Kinase-like protein</fullName>
    </submittedName>
</protein>
<dbReference type="GO" id="GO:0004674">
    <property type="term" value="F:protein serine/threonine kinase activity"/>
    <property type="evidence" value="ECO:0007669"/>
    <property type="project" value="UniProtKB-KW"/>
</dbReference>
<dbReference type="PANTHER" id="PTHR11584">
    <property type="entry name" value="SERINE/THREONINE PROTEIN KINASE"/>
    <property type="match status" value="1"/>
</dbReference>
<keyword evidence="4" id="KW-0547">Nucleotide-binding</keyword>
<dbReference type="InterPro" id="IPR000719">
    <property type="entry name" value="Prot_kinase_dom"/>
</dbReference>